<dbReference type="PRINTS" id="PR00413">
    <property type="entry name" value="HADHALOGNASE"/>
</dbReference>
<dbReference type="PANTHER" id="PTHR43481:SF4">
    <property type="entry name" value="GLYCEROL-1-PHOSPHATE PHOSPHOHYDROLASE 1-RELATED"/>
    <property type="match status" value="1"/>
</dbReference>
<dbReference type="Gene3D" id="3.40.50.1000">
    <property type="entry name" value="HAD superfamily/HAD-like"/>
    <property type="match status" value="1"/>
</dbReference>
<dbReference type="InterPro" id="IPR036412">
    <property type="entry name" value="HAD-like_sf"/>
</dbReference>
<dbReference type="InterPro" id="IPR023214">
    <property type="entry name" value="HAD_sf"/>
</dbReference>
<dbReference type="InterPro" id="IPR006439">
    <property type="entry name" value="HAD-SF_hydro_IA"/>
</dbReference>
<reference evidence="2" key="1">
    <citation type="journal article" date="2015" name="Nature">
        <title>Complex archaea that bridge the gap between prokaryotes and eukaryotes.</title>
        <authorList>
            <person name="Spang A."/>
            <person name="Saw J.H."/>
            <person name="Jorgensen S.L."/>
            <person name="Zaremba-Niedzwiedzka K."/>
            <person name="Martijn J."/>
            <person name="Lind A.E."/>
            <person name="van Eijk R."/>
            <person name="Schleper C."/>
            <person name="Guy L."/>
            <person name="Ettema T.J."/>
        </authorList>
    </citation>
    <scope>NUCLEOTIDE SEQUENCE</scope>
</reference>
<dbReference type="SFLD" id="SFLDG01129">
    <property type="entry name" value="C1.5:_HAD__Beta-PGM__Phosphata"/>
    <property type="match status" value="1"/>
</dbReference>
<dbReference type="EMBL" id="LAZR01001556">
    <property type="protein sequence ID" value="KKN42790.1"/>
    <property type="molecule type" value="Genomic_DNA"/>
</dbReference>
<dbReference type="NCBIfam" id="TIGR01509">
    <property type="entry name" value="HAD-SF-IA-v3"/>
    <property type="match status" value="1"/>
</dbReference>
<dbReference type="CDD" id="cd07505">
    <property type="entry name" value="HAD_BPGM-like"/>
    <property type="match status" value="1"/>
</dbReference>
<dbReference type="NCBIfam" id="TIGR02009">
    <property type="entry name" value="PGMB-YQAB-SF"/>
    <property type="match status" value="1"/>
</dbReference>
<organism evidence="2">
    <name type="scientific">marine sediment metagenome</name>
    <dbReference type="NCBI Taxonomy" id="412755"/>
    <lineage>
        <taxon>unclassified sequences</taxon>
        <taxon>metagenomes</taxon>
        <taxon>ecological metagenomes</taxon>
    </lineage>
</organism>
<comment type="caution">
    <text evidence="2">The sequence shown here is derived from an EMBL/GenBank/DDBJ whole genome shotgun (WGS) entry which is preliminary data.</text>
</comment>
<dbReference type="SUPFAM" id="SSF56784">
    <property type="entry name" value="HAD-like"/>
    <property type="match status" value="1"/>
</dbReference>
<dbReference type="InterPro" id="IPR041492">
    <property type="entry name" value="HAD_2"/>
</dbReference>
<sequence>MFSNYCVIFDMDGVLIDSGSLHFESWVKIAKEMGVKFSKKFFEQVFGQQSTTIIRKLVGSKVDQILVEQWAILKENHYREIARNKLEPLPGVIRILSELKRIGFKLAVGSSGPPENVALTLNTLNITKYFDTIITAAEVEKGKPEPDVFLIAAKNLKIKPKNCLVIEDAPVGIEAAKRAGMLSVALTTTHSKKELFGARLIIRDLSVITITEIIKLFNIN</sequence>
<dbReference type="Pfam" id="PF13419">
    <property type="entry name" value="HAD_2"/>
    <property type="match status" value="1"/>
</dbReference>
<evidence type="ECO:0008006" key="3">
    <source>
        <dbReference type="Google" id="ProtNLM"/>
    </source>
</evidence>
<accession>A0A0F9QFH4</accession>
<dbReference type="InterPro" id="IPR010976">
    <property type="entry name" value="B-phosphoglucomutase_hydrolase"/>
</dbReference>
<evidence type="ECO:0000313" key="2">
    <source>
        <dbReference type="EMBL" id="KKN42790.1"/>
    </source>
</evidence>
<gene>
    <name evidence="2" type="ORF">LCGC14_0709680</name>
</gene>
<dbReference type="GO" id="GO:0050308">
    <property type="term" value="F:sugar-phosphatase activity"/>
    <property type="evidence" value="ECO:0007669"/>
    <property type="project" value="TreeGrafter"/>
</dbReference>
<dbReference type="Gene3D" id="1.10.150.240">
    <property type="entry name" value="Putative phosphatase, domain 2"/>
    <property type="match status" value="1"/>
</dbReference>
<dbReference type="AlphaFoldDB" id="A0A0F9QFH4"/>
<protein>
    <recommendedName>
        <fullName evidence="3">Beta-phosphoglucomutase</fullName>
    </recommendedName>
</protein>
<dbReference type="SFLD" id="SFLDS00003">
    <property type="entry name" value="Haloacid_Dehalogenase"/>
    <property type="match status" value="1"/>
</dbReference>
<dbReference type="InterPro" id="IPR051806">
    <property type="entry name" value="HAD-like_SPP"/>
</dbReference>
<dbReference type="PANTHER" id="PTHR43481">
    <property type="entry name" value="FRUCTOSE-1-PHOSPHATE PHOSPHATASE"/>
    <property type="match status" value="1"/>
</dbReference>
<comment type="similarity">
    <text evidence="1">Belongs to the HAD-like hydrolase superfamily. CbbY/CbbZ/Gph/YieH family.</text>
</comment>
<dbReference type="InterPro" id="IPR023198">
    <property type="entry name" value="PGP-like_dom2"/>
</dbReference>
<evidence type="ECO:0000256" key="1">
    <source>
        <dbReference type="ARBA" id="ARBA00006171"/>
    </source>
</evidence>
<dbReference type="SFLD" id="SFLDG01135">
    <property type="entry name" value="C1.5.6:_HAD__Beta-PGM__Phospha"/>
    <property type="match status" value="1"/>
</dbReference>
<name>A0A0F9QFH4_9ZZZZ</name>
<dbReference type="NCBIfam" id="TIGR01549">
    <property type="entry name" value="HAD-SF-IA-v1"/>
    <property type="match status" value="1"/>
</dbReference>
<proteinExistence type="inferred from homology"/>